<feature type="domain" description="C2H2-type" evidence="7">
    <location>
        <begin position="379"/>
        <end position="406"/>
    </location>
</feature>
<dbReference type="EMBL" id="CADCXW020000334">
    <property type="protein sequence ID" value="CAD1571754.1"/>
    <property type="molecule type" value="Genomic_DNA"/>
</dbReference>
<sequence length="857" mass="97264">MGSQAAADVRIEGTQGIMVGEPPQKVFIMTEPTSYTQALKRRQKPLTIDVSSSQVFKPWALPHTRNHGQSLLKINPSATKSAVDPLAPEEARRTLWKCKRCNYRDSSKDVLLLHVKSHYENSDGTERESNDLSCNDCPFVANDAESLAIHKVHHRPNLEAIFKCYLCPYYVTTKAELLEHANLHGAELSVVHQSSSSVETSDQTKSDLEKHETDIQTPLLLDTRSFTDPPMVWVAKPDGFFAKMLKCRHCPYISSRKAEVKDHELMHVNSGATPTSGNVISCPDCTFKCNQRNVMENHANMHLGVFGKVQCLVADDRLDEQQLDDIRKILGLSTIPEMGPEPDLRETKLVYSCNKCPARFLCEKELCIHLRYHSTTLNYSCNMCSYAAKQPAHLLAHQKAHSSEYQERTRHLSSLYGTSQKYPPPMTACIEVKNSDGDNTNDKRSFAWIVVEMTSPSQNNQQSQSEDQRTNQVFTCTKCPARYFKLDALEYHMTLHGSNNRFKCEECDYSSKTAQNLMKHHVVHRRHAEINEPLVIRLQSQETGPITTEEPASDKANFIYPPTVKHGRVREKKFKCLKCPSAFEKRDQFRIHLSLHGSKQKYKCDKCDYAVKYYANYVQHLKKHHGNAEAQAAKRQVQADNEDDVLSIAGEQEAILDPTKSRRKSTISSSSSFSGMNCVISGPSGEPISPVSNQDKQTMMLMQKKSSVLGFNETNEGTLRCTDCPFSTNDQSILDTHKRRHGIERLTPPCPHCNYVPKKEENLNEHIKLHFTRMYKPEGYLIIDRLSLRIQKVEDNENDSKSDKENQELLFVECDDGNFLPATDIHSQPVNDKKGKTVHERVIIDPNTGEATQRVKK</sequence>
<dbReference type="Gene3D" id="3.30.160.60">
    <property type="entry name" value="Classic Zinc Finger"/>
    <property type="match status" value="6"/>
</dbReference>
<dbReference type="InterPro" id="IPR036236">
    <property type="entry name" value="Znf_C2H2_sf"/>
</dbReference>
<evidence type="ECO:0000256" key="1">
    <source>
        <dbReference type="ARBA" id="ARBA00022723"/>
    </source>
</evidence>
<feature type="domain" description="C2H2-type" evidence="7">
    <location>
        <begin position="351"/>
        <end position="374"/>
    </location>
</feature>
<dbReference type="Pfam" id="PF00096">
    <property type="entry name" value="zf-C2H2"/>
    <property type="match status" value="1"/>
</dbReference>
<feature type="domain" description="C2H2-type" evidence="7">
    <location>
        <begin position="574"/>
        <end position="601"/>
    </location>
</feature>
<proteinExistence type="predicted"/>
<evidence type="ECO:0000256" key="3">
    <source>
        <dbReference type="ARBA" id="ARBA00022771"/>
    </source>
</evidence>
<keyword evidence="1" id="KW-0479">Metal-binding</keyword>
<evidence type="ECO:0000313" key="8">
    <source>
        <dbReference type="EMBL" id="CAD1571754.1"/>
    </source>
</evidence>
<accession>A0A6V7L768</accession>
<name>A0A6V7L768_9HYME</name>
<organism evidence="8">
    <name type="scientific">Bracon brevicornis</name>
    <dbReference type="NCBI Taxonomy" id="1563983"/>
    <lineage>
        <taxon>Eukaryota</taxon>
        <taxon>Metazoa</taxon>
        <taxon>Ecdysozoa</taxon>
        <taxon>Arthropoda</taxon>
        <taxon>Hexapoda</taxon>
        <taxon>Insecta</taxon>
        <taxon>Pterygota</taxon>
        <taxon>Neoptera</taxon>
        <taxon>Endopterygota</taxon>
        <taxon>Hymenoptera</taxon>
        <taxon>Apocrita</taxon>
        <taxon>Ichneumonoidea</taxon>
        <taxon>Braconidae</taxon>
        <taxon>Braconinae</taxon>
        <taxon>Bracon</taxon>
    </lineage>
</organism>
<evidence type="ECO:0000256" key="6">
    <source>
        <dbReference type="SAM" id="MobiDB-lite"/>
    </source>
</evidence>
<dbReference type="PROSITE" id="PS00028">
    <property type="entry name" value="ZINC_FINGER_C2H2_1"/>
    <property type="match status" value="4"/>
</dbReference>
<dbReference type="AlphaFoldDB" id="A0A6V7L768"/>
<keyword evidence="3 5" id="KW-0863">Zinc-finger</keyword>
<dbReference type="InterPro" id="IPR013087">
    <property type="entry name" value="Znf_C2H2_type"/>
</dbReference>
<protein>
    <recommendedName>
        <fullName evidence="7">C2H2-type domain-containing protein</fullName>
    </recommendedName>
</protein>
<evidence type="ECO:0000256" key="5">
    <source>
        <dbReference type="PROSITE-ProRule" id="PRU00042"/>
    </source>
</evidence>
<dbReference type="PANTHER" id="PTHR24403:SF67">
    <property type="entry name" value="FI01116P-RELATED"/>
    <property type="match status" value="1"/>
</dbReference>
<keyword evidence="4" id="KW-0862">Zinc</keyword>
<feature type="compositionally biased region" description="Basic and acidic residues" evidence="6">
    <location>
        <begin position="202"/>
        <end position="214"/>
    </location>
</feature>
<evidence type="ECO:0000256" key="2">
    <source>
        <dbReference type="ARBA" id="ARBA00022737"/>
    </source>
</evidence>
<feature type="domain" description="C2H2-type" evidence="7">
    <location>
        <begin position="602"/>
        <end position="629"/>
    </location>
</feature>
<feature type="compositionally biased region" description="Polar residues" evidence="6">
    <location>
        <begin position="192"/>
        <end position="201"/>
    </location>
</feature>
<evidence type="ECO:0000256" key="4">
    <source>
        <dbReference type="ARBA" id="ARBA00022833"/>
    </source>
</evidence>
<dbReference type="PROSITE" id="PS50157">
    <property type="entry name" value="ZINC_FINGER_C2H2_2"/>
    <property type="match status" value="5"/>
</dbReference>
<feature type="region of interest" description="Disordered" evidence="6">
    <location>
        <begin position="192"/>
        <end position="214"/>
    </location>
</feature>
<dbReference type="SUPFAM" id="SSF57667">
    <property type="entry name" value="beta-beta-alpha zinc fingers"/>
    <property type="match status" value="3"/>
</dbReference>
<dbReference type="InterPro" id="IPR050688">
    <property type="entry name" value="Zinc_finger/UBP_domain"/>
</dbReference>
<feature type="domain" description="C2H2-type" evidence="7">
    <location>
        <begin position="502"/>
        <end position="529"/>
    </location>
</feature>
<dbReference type="GO" id="GO:0045944">
    <property type="term" value="P:positive regulation of transcription by RNA polymerase II"/>
    <property type="evidence" value="ECO:0007669"/>
    <property type="project" value="TreeGrafter"/>
</dbReference>
<dbReference type="PANTHER" id="PTHR24403">
    <property type="entry name" value="ZINC FINGER PROTEIN"/>
    <property type="match status" value="1"/>
</dbReference>
<reference evidence="8" key="1">
    <citation type="submission" date="2020-07" db="EMBL/GenBank/DDBJ databases">
        <authorList>
            <person name="Ferguson B K."/>
        </authorList>
    </citation>
    <scope>NUCLEOTIDE SEQUENCE</scope>
    <source>
        <strain evidence="8">L06</strain>
    </source>
</reference>
<dbReference type="GO" id="GO:0005634">
    <property type="term" value="C:nucleus"/>
    <property type="evidence" value="ECO:0007669"/>
    <property type="project" value="TreeGrafter"/>
</dbReference>
<keyword evidence="2" id="KW-0677">Repeat</keyword>
<dbReference type="SMART" id="SM00355">
    <property type="entry name" value="ZnF_C2H2"/>
    <property type="match status" value="13"/>
</dbReference>
<gene>
    <name evidence="8" type="ORF">BBRV_LOCUS97953</name>
</gene>
<dbReference type="GO" id="GO:0008270">
    <property type="term" value="F:zinc ion binding"/>
    <property type="evidence" value="ECO:0007669"/>
    <property type="project" value="UniProtKB-KW"/>
</dbReference>
<evidence type="ECO:0000259" key="7">
    <source>
        <dbReference type="PROSITE" id="PS50157"/>
    </source>
</evidence>